<evidence type="ECO:0000256" key="1">
    <source>
        <dbReference type="ARBA" id="ARBA00007847"/>
    </source>
</evidence>
<comment type="caution">
    <text evidence="3">The sequence shown here is derived from an EMBL/GenBank/DDBJ whole genome shotgun (WGS) entry which is preliminary data.</text>
</comment>
<evidence type="ECO:0000313" key="3">
    <source>
        <dbReference type="EMBL" id="KAE8126752.1"/>
    </source>
</evidence>
<dbReference type="EMBL" id="QDAG01000011">
    <property type="protein sequence ID" value="KAE8126752.1"/>
    <property type="molecule type" value="Genomic_DNA"/>
</dbReference>
<dbReference type="GO" id="GO:0047661">
    <property type="term" value="F:amino-acid racemase activity"/>
    <property type="evidence" value="ECO:0007669"/>
    <property type="project" value="InterPro"/>
</dbReference>
<dbReference type="InterPro" id="IPR001920">
    <property type="entry name" value="Asp/Glu_race"/>
</dbReference>
<dbReference type="InterPro" id="IPR004380">
    <property type="entry name" value="Asp_race"/>
</dbReference>
<name>A0A5N6RWY2_9BIFI</name>
<protein>
    <submittedName>
        <fullName evidence="3">Amino acid racemase</fullName>
        <ecNumber evidence="3">5.1.1.-</ecNumber>
    </submittedName>
</protein>
<dbReference type="InterPro" id="IPR015942">
    <property type="entry name" value="Asp/Glu/hydantoin_racemase"/>
</dbReference>
<dbReference type="RefSeq" id="WP_152581597.1">
    <property type="nucleotide sequence ID" value="NZ_JALCMD010000003.1"/>
</dbReference>
<dbReference type="Pfam" id="PF01177">
    <property type="entry name" value="Asp_Glu_race"/>
    <property type="match status" value="1"/>
</dbReference>
<dbReference type="GeneID" id="78128056"/>
<reference evidence="3 4" key="1">
    <citation type="submission" date="2018-04" db="EMBL/GenBank/DDBJ databases">
        <authorList>
            <person name="Eckel V.P."/>
            <person name="Vogel R.F."/>
        </authorList>
    </citation>
    <scope>NUCLEOTIDE SEQUENCE [LARGE SCALE GENOMIC DNA]</scope>
    <source>
        <strain evidence="4">TMW 2.1764</strain>
    </source>
</reference>
<evidence type="ECO:0000256" key="2">
    <source>
        <dbReference type="ARBA" id="ARBA00023235"/>
    </source>
</evidence>
<sequence length="265" mass="27888">MNDGDSQLASAGTTPVPAGAAVPTPSVLADAALGHIGVAGVTIPGTLLCVQEIVAECARLQGRPGAHPRITMTNPEHERNEALMLAHDWDGLTALMLESVGVLARAGADFVVIPSNAPHFAIDRIQQAATIPVVSIVAVTVAECMRRSFRTVGVLGVNTTVEDGLYDTPLRVAGMVPVRLSTERQHELDKLLHDEVINGPQTPTTHEHMVNLIGDLVDAGCDSFIAGCTEIPVVITSEDESPLPFVDTTRLLAHVAARRGLGLES</sequence>
<keyword evidence="4" id="KW-1185">Reference proteome</keyword>
<keyword evidence="2 3" id="KW-0413">Isomerase</keyword>
<dbReference type="OrthoDB" id="9803739at2"/>
<dbReference type="SUPFAM" id="SSF53681">
    <property type="entry name" value="Aspartate/glutamate racemase"/>
    <property type="match status" value="2"/>
</dbReference>
<dbReference type="PANTHER" id="PTHR21198:SF7">
    <property type="entry name" value="ASPARTATE-GLUTAMATE RACEMASE FAMILY"/>
    <property type="match status" value="1"/>
</dbReference>
<dbReference type="Proteomes" id="UP000325415">
    <property type="component" value="Unassembled WGS sequence"/>
</dbReference>
<comment type="similarity">
    <text evidence="1">Belongs to the aspartate/glutamate racemases family.</text>
</comment>
<proteinExistence type="inferred from homology"/>
<dbReference type="PANTHER" id="PTHR21198">
    <property type="entry name" value="GLUTAMATE RACEMASE"/>
    <property type="match status" value="1"/>
</dbReference>
<gene>
    <name evidence="3" type="ORF">DDE84_10230</name>
</gene>
<dbReference type="Gene3D" id="3.40.50.1860">
    <property type="match status" value="2"/>
</dbReference>
<dbReference type="NCBIfam" id="TIGR00035">
    <property type="entry name" value="asp_race"/>
    <property type="match status" value="1"/>
</dbReference>
<evidence type="ECO:0000313" key="4">
    <source>
        <dbReference type="Proteomes" id="UP000325415"/>
    </source>
</evidence>
<accession>A0A5N6RWY2</accession>
<organism evidence="3 4">
    <name type="scientific">Bifidobacterium tibiigranuli</name>
    <dbReference type="NCBI Taxonomy" id="2172043"/>
    <lineage>
        <taxon>Bacteria</taxon>
        <taxon>Bacillati</taxon>
        <taxon>Actinomycetota</taxon>
        <taxon>Actinomycetes</taxon>
        <taxon>Bifidobacteriales</taxon>
        <taxon>Bifidobacteriaceae</taxon>
        <taxon>Bifidobacterium</taxon>
    </lineage>
</organism>
<dbReference type="EC" id="5.1.1.-" evidence="3"/>
<dbReference type="AlphaFoldDB" id="A0A5N6RWY2"/>